<dbReference type="InterPro" id="IPR011032">
    <property type="entry name" value="GroES-like_sf"/>
</dbReference>
<dbReference type="Pfam" id="PF08240">
    <property type="entry name" value="ADH_N"/>
    <property type="match status" value="1"/>
</dbReference>
<evidence type="ECO:0000256" key="1">
    <source>
        <dbReference type="SAM" id="MobiDB-lite"/>
    </source>
</evidence>
<dbReference type="EMBL" id="CP058938">
    <property type="protein sequence ID" value="QLI74197.1"/>
    <property type="molecule type" value="Genomic_DNA"/>
</dbReference>
<gene>
    <name evidence="3" type="primary">ACRTS2</name>
    <name evidence="3" type="ORF">G6M90_00g112090</name>
</gene>
<keyword evidence="4" id="KW-1185">Reference proteome</keyword>
<protein>
    <submittedName>
        <fullName evidence="3">Highly reducing polyketide synthase ACRTS2</fullName>
    </submittedName>
</protein>
<accession>A0A7D5V4H7</accession>
<evidence type="ECO:0000259" key="2">
    <source>
        <dbReference type="SMART" id="SM00829"/>
    </source>
</evidence>
<dbReference type="GO" id="GO:0016491">
    <property type="term" value="F:oxidoreductase activity"/>
    <property type="evidence" value="ECO:0007669"/>
    <property type="project" value="InterPro"/>
</dbReference>
<dbReference type="InterPro" id="IPR020843">
    <property type="entry name" value="ER"/>
</dbReference>
<dbReference type="PANTHER" id="PTHR43677">
    <property type="entry name" value="SHORT-CHAIN DEHYDROGENASE/REDUCTASE"/>
    <property type="match status" value="1"/>
</dbReference>
<dbReference type="Proteomes" id="UP000510686">
    <property type="component" value="Chromosome 7"/>
</dbReference>
<feature type="region of interest" description="Disordered" evidence="1">
    <location>
        <begin position="358"/>
        <end position="385"/>
    </location>
</feature>
<feature type="domain" description="Enoyl reductase (ER)" evidence="2">
    <location>
        <begin position="248"/>
        <end position="385"/>
    </location>
</feature>
<evidence type="ECO:0000313" key="3">
    <source>
        <dbReference type="EMBL" id="QLI74197.1"/>
    </source>
</evidence>
<evidence type="ECO:0000313" key="4">
    <source>
        <dbReference type="Proteomes" id="UP000510686"/>
    </source>
</evidence>
<dbReference type="SUPFAM" id="SSF50129">
    <property type="entry name" value="GroES-like"/>
    <property type="match status" value="1"/>
</dbReference>
<dbReference type="KEGG" id="mbrn:26246875"/>
<sequence>MKTAVPLVHSHDMKESSLFDEIYASGAREGTIYGPAFKSTIRYWEAPSWTVMESKLRELDTARSFPPSGSLFSADPPTLDGFLQGFLPLQYAGRKWCALMSTYVGKLRVSNHIPLDHDKLLPIAEWESVTFRSISSAHASDALSRLPASFYHDLLSALDFASHADWPKFITAAPADGDGLRKRVQHERVALEYMKRAVDRSSNLDYSDLPEHLSKFMSWGKRCVAREEHRLMKEPLPDLSRIAKADAGGESLYFRWTDALVRPLGDGEAPPGLEGVGVVSKVGSGVGSLGPGDRVYYGLHGGCLATHVRIPAWQANKVPDGWSNADAASISIAYQVAYLALCHHARPPSHLDCLARRPGRGLRGGPQPNRGVEGESGVLPPAAAS</sequence>
<dbReference type="SMART" id="SM00829">
    <property type="entry name" value="PKS_ER"/>
    <property type="match status" value="1"/>
</dbReference>
<dbReference type="InterPro" id="IPR042104">
    <property type="entry name" value="PKS_dehydratase_sf"/>
</dbReference>
<reference evidence="3 4" key="1">
    <citation type="submission" date="2020-07" db="EMBL/GenBank/DDBJ databases">
        <title>Telomere length de novo assembly of all 7 chromosomes of the fungus, Metarhizium brunneum, using a novel assembly pipeline.</title>
        <authorList>
            <person name="Saud z."/>
            <person name="Kortsinoglou A."/>
            <person name="Kouvelis V.N."/>
            <person name="Butt T.M."/>
        </authorList>
    </citation>
    <scope>NUCLEOTIDE SEQUENCE [LARGE SCALE GENOMIC DNA]</scope>
    <source>
        <strain evidence="3 4">4556</strain>
    </source>
</reference>
<dbReference type="Gene3D" id="3.10.129.110">
    <property type="entry name" value="Polyketide synthase dehydratase"/>
    <property type="match status" value="1"/>
</dbReference>
<dbReference type="InterPro" id="IPR013154">
    <property type="entry name" value="ADH-like_N"/>
</dbReference>
<organism evidence="3 4">
    <name type="scientific">Metarhizium brunneum</name>
    <dbReference type="NCBI Taxonomy" id="500148"/>
    <lineage>
        <taxon>Eukaryota</taxon>
        <taxon>Fungi</taxon>
        <taxon>Dikarya</taxon>
        <taxon>Ascomycota</taxon>
        <taxon>Pezizomycotina</taxon>
        <taxon>Sordariomycetes</taxon>
        <taxon>Hypocreomycetidae</taxon>
        <taxon>Hypocreales</taxon>
        <taxon>Clavicipitaceae</taxon>
        <taxon>Metarhizium</taxon>
    </lineage>
</organism>
<proteinExistence type="predicted"/>
<name>A0A7D5V4H7_9HYPO</name>
<dbReference type="GeneID" id="26246875"/>
<dbReference type="RefSeq" id="XP_065987836.1">
    <property type="nucleotide sequence ID" value="XM_066131847.1"/>
</dbReference>
<dbReference type="AlphaFoldDB" id="A0A7D5V4H7"/>
<dbReference type="InterPro" id="IPR051397">
    <property type="entry name" value="Zn-ADH-like_protein"/>
</dbReference>
<dbReference type="Gene3D" id="3.90.180.10">
    <property type="entry name" value="Medium-chain alcohol dehydrogenases, catalytic domain"/>
    <property type="match status" value="1"/>
</dbReference>
<dbReference type="PANTHER" id="PTHR43677:SF4">
    <property type="entry name" value="QUINONE OXIDOREDUCTASE-LIKE PROTEIN 2"/>
    <property type="match status" value="1"/>
</dbReference>